<comment type="caution">
    <text evidence="1">The sequence shown here is derived from an EMBL/GenBank/DDBJ whole genome shotgun (WGS) entry which is preliminary data.</text>
</comment>
<reference evidence="1" key="1">
    <citation type="submission" date="2020-05" db="EMBL/GenBank/DDBJ databases">
        <title>Phylogenomic resolution of chytrid fungi.</title>
        <authorList>
            <person name="Stajich J.E."/>
            <person name="Amses K."/>
            <person name="Simmons R."/>
            <person name="Seto K."/>
            <person name="Myers J."/>
            <person name="Bonds A."/>
            <person name="Quandt C.A."/>
            <person name="Barry K."/>
            <person name="Liu P."/>
            <person name="Grigoriev I."/>
            <person name="Longcore J.E."/>
            <person name="James T.Y."/>
        </authorList>
    </citation>
    <scope>NUCLEOTIDE SEQUENCE</scope>
    <source>
        <strain evidence="1">JEL0513</strain>
    </source>
</reference>
<proteinExistence type="predicted"/>
<sequence length="216" mass="24611">MPSLGRAKLFKITLELSLCIFQPFRTGNDLMKRNVSEIDSHFGKVLFHSIGMESSKARGALNPLFGRLAVLKSLEVAPWHLPNQTANHHENLFHVEDHNTLRESLALTRREVKVLYHNVENLVSYVLNFEDVVNGEIKHLVKTFFILKNNCIVRCTLSMRLTCVNADHFRGILDVTALYYEGQITVPNRDVFAAQYVLEDLELDQLEDDVSASDSD</sequence>
<evidence type="ECO:0000313" key="1">
    <source>
        <dbReference type="EMBL" id="KAJ3131565.1"/>
    </source>
</evidence>
<gene>
    <name evidence="1" type="ORF">HK100_006240</name>
</gene>
<keyword evidence="2" id="KW-1185">Reference proteome</keyword>
<evidence type="ECO:0000313" key="2">
    <source>
        <dbReference type="Proteomes" id="UP001211907"/>
    </source>
</evidence>
<dbReference type="EMBL" id="JADGJH010000290">
    <property type="protein sequence ID" value="KAJ3131565.1"/>
    <property type="molecule type" value="Genomic_DNA"/>
</dbReference>
<protein>
    <submittedName>
        <fullName evidence="1">Uncharacterized protein</fullName>
    </submittedName>
</protein>
<organism evidence="1 2">
    <name type="scientific">Physocladia obscura</name>
    <dbReference type="NCBI Taxonomy" id="109957"/>
    <lineage>
        <taxon>Eukaryota</taxon>
        <taxon>Fungi</taxon>
        <taxon>Fungi incertae sedis</taxon>
        <taxon>Chytridiomycota</taxon>
        <taxon>Chytridiomycota incertae sedis</taxon>
        <taxon>Chytridiomycetes</taxon>
        <taxon>Chytridiales</taxon>
        <taxon>Chytriomycetaceae</taxon>
        <taxon>Physocladia</taxon>
    </lineage>
</organism>
<name>A0AAD5T5W8_9FUNG</name>
<accession>A0AAD5T5W8</accession>
<dbReference type="AlphaFoldDB" id="A0AAD5T5W8"/>
<dbReference type="Proteomes" id="UP001211907">
    <property type="component" value="Unassembled WGS sequence"/>
</dbReference>